<dbReference type="Proteomes" id="UP001590951">
    <property type="component" value="Unassembled WGS sequence"/>
</dbReference>
<dbReference type="Gene3D" id="1.10.1170.10">
    <property type="entry name" value="Inhibitor Of Apoptosis Protein (2mihbC-IAP-1), Chain A"/>
    <property type="match status" value="1"/>
</dbReference>
<evidence type="ECO:0000256" key="1">
    <source>
        <dbReference type="PROSITE-ProRule" id="PRU00042"/>
    </source>
</evidence>
<feature type="compositionally biased region" description="Pro residues" evidence="2">
    <location>
        <begin position="540"/>
        <end position="556"/>
    </location>
</feature>
<feature type="compositionally biased region" description="Polar residues" evidence="2">
    <location>
        <begin position="294"/>
        <end position="336"/>
    </location>
</feature>
<dbReference type="InterPro" id="IPR013087">
    <property type="entry name" value="Znf_C2H2_type"/>
</dbReference>
<dbReference type="EMBL" id="JBHFEH010000002">
    <property type="protein sequence ID" value="KAL2058515.1"/>
    <property type="molecule type" value="Genomic_DNA"/>
</dbReference>
<evidence type="ECO:0000313" key="4">
    <source>
        <dbReference type="EMBL" id="KAL2058515.1"/>
    </source>
</evidence>
<sequence length="767" mass="84034">MTFTPLYNNSVEERSSIFRFLATAGQRHTCFPFFPWEALVYAGFTKKYHPEYKDMVMCREYRLWLSDWKKQALPLKQISEYTQAVPLGEHQRYSPDCPFVKAHAVIQAIVSATPQATQRFAPGGISQWCNTEALEAGLKASKQQAEPSLQDMWEQYKRKYMTPAKTSAKTPIEISAQQPSKTTPQSAAQVTSQLASEATPQPADKSVSESAIQPSDQLAPQAEHKEHPGKQYAQQQKHAQQAVVQSASQRAMQHSSQLATETSQAASKSAIQVAPQEASQPPTQSAAKQALPHASSQTAPQSAKQAASQLPTQSAAKQPAQTTPLAASQPAKQTPSQPLPPKSPQRASRPLTQQALQLTTQQVSLQAASQLTPQEASLQATSHISLQADLLSVKQAGPLDYHICKLCNAAFSSITRLIRHTQDSTCNRPRCKLCEQTFASENQLHQHLRTECKYSRNNRMQPSKRDLSSESPQRPAAPRSAAASTPVLAQTPLQDLHALPVSKTSAALTATLSPYLPVEIPYSAEIPSSKPTVIARTAPATPPATPPPTYRAVSPPPPAYKSTKAYLTIEDLYMRYAPLKALRSARQSANQSSCSKATRVSGYLTIHDLFRRFSKRTSAKSGPAADKHASKSSATAMSKQCKQYKQYKQYKQCKQSDTKLNRIQLARQDKYVSDLETSAIDSVRSRKSNAKTSDICFLPQQPVLWLPPGIPFKPPQQMPATYVAAECNFFCGQTLGQNSQLQLRSASQSEAPLAAIITDTATRASDV</sequence>
<dbReference type="PROSITE" id="PS50157">
    <property type="entry name" value="ZINC_FINGER_C2H2_2"/>
    <property type="match status" value="1"/>
</dbReference>
<evidence type="ECO:0000256" key="2">
    <source>
        <dbReference type="SAM" id="MobiDB-lite"/>
    </source>
</evidence>
<feature type="region of interest" description="Disordered" evidence="2">
    <location>
        <begin position="535"/>
        <end position="556"/>
    </location>
</feature>
<feature type="region of interest" description="Disordered" evidence="2">
    <location>
        <begin position="452"/>
        <end position="485"/>
    </location>
</feature>
<keyword evidence="5" id="KW-1185">Reference proteome</keyword>
<keyword evidence="1" id="KW-0479">Metal-binding</keyword>
<proteinExistence type="predicted"/>
<evidence type="ECO:0000259" key="3">
    <source>
        <dbReference type="PROSITE" id="PS50157"/>
    </source>
</evidence>
<dbReference type="Pfam" id="PF12874">
    <property type="entry name" value="zf-met"/>
    <property type="match status" value="1"/>
</dbReference>
<keyword evidence="1" id="KW-0863">Zinc-finger</keyword>
<feature type="compositionally biased region" description="Low complexity" evidence="2">
    <location>
        <begin position="469"/>
        <end position="485"/>
    </location>
</feature>
<keyword evidence="1" id="KW-0862">Zinc</keyword>
<feature type="domain" description="C2H2-type" evidence="3">
    <location>
        <begin position="402"/>
        <end position="429"/>
    </location>
</feature>
<dbReference type="Gene3D" id="3.30.160.60">
    <property type="entry name" value="Classic Zinc Finger"/>
    <property type="match status" value="1"/>
</dbReference>
<feature type="compositionally biased region" description="Low complexity" evidence="2">
    <location>
        <begin position="230"/>
        <end position="253"/>
    </location>
</feature>
<dbReference type="SUPFAM" id="SSF57924">
    <property type="entry name" value="Inhibitor of apoptosis (IAP) repeat"/>
    <property type="match status" value="1"/>
</dbReference>
<feature type="compositionally biased region" description="Polar residues" evidence="2">
    <location>
        <begin position="208"/>
        <end position="218"/>
    </location>
</feature>
<feature type="region of interest" description="Disordered" evidence="2">
    <location>
        <begin position="175"/>
        <end position="350"/>
    </location>
</feature>
<comment type="caution">
    <text evidence="4">The sequence shown here is derived from an EMBL/GenBank/DDBJ whole genome shotgun (WGS) entry which is preliminary data.</text>
</comment>
<feature type="compositionally biased region" description="Polar residues" evidence="2">
    <location>
        <begin position="277"/>
        <end position="287"/>
    </location>
</feature>
<organism evidence="4 5">
    <name type="scientific">Lepraria finkii</name>
    <dbReference type="NCBI Taxonomy" id="1340010"/>
    <lineage>
        <taxon>Eukaryota</taxon>
        <taxon>Fungi</taxon>
        <taxon>Dikarya</taxon>
        <taxon>Ascomycota</taxon>
        <taxon>Pezizomycotina</taxon>
        <taxon>Lecanoromycetes</taxon>
        <taxon>OSLEUM clade</taxon>
        <taxon>Lecanoromycetidae</taxon>
        <taxon>Lecanorales</taxon>
        <taxon>Lecanorineae</taxon>
        <taxon>Stereocaulaceae</taxon>
        <taxon>Lepraria</taxon>
    </lineage>
</organism>
<accession>A0ABR4BLC3</accession>
<reference evidence="4 5" key="1">
    <citation type="submission" date="2024-09" db="EMBL/GenBank/DDBJ databases">
        <title>Rethinking Asexuality: The Enigmatic Case of Functional Sexual Genes in Lepraria (Stereocaulaceae).</title>
        <authorList>
            <person name="Doellman M."/>
            <person name="Sun Y."/>
            <person name="Barcenas-Pena A."/>
            <person name="Lumbsch H.T."/>
            <person name="Grewe F."/>
        </authorList>
    </citation>
    <scope>NUCLEOTIDE SEQUENCE [LARGE SCALE GENOMIC DNA]</scope>
    <source>
        <strain evidence="4 5">Grewe 0041</strain>
    </source>
</reference>
<protein>
    <recommendedName>
        <fullName evidence="3">C2H2-type domain-containing protein</fullName>
    </recommendedName>
</protein>
<name>A0ABR4BLC3_9LECA</name>
<gene>
    <name evidence="4" type="ORF">ABVK25_001243</name>
</gene>
<feature type="compositionally biased region" description="Polar residues" evidence="2">
    <location>
        <begin position="175"/>
        <end position="199"/>
    </location>
</feature>
<feature type="compositionally biased region" description="Polar residues" evidence="2">
    <location>
        <begin position="254"/>
        <end position="270"/>
    </location>
</feature>
<evidence type="ECO:0000313" key="5">
    <source>
        <dbReference type="Proteomes" id="UP001590951"/>
    </source>
</evidence>